<keyword evidence="2" id="KW-1185">Reference proteome</keyword>
<gene>
    <name evidence="1" type="ORF">CD32_01170</name>
</gene>
<dbReference type="OrthoDB" id="2734878at2"/>
<dbReference type="eggNOG" id="ENOG50342YB">
    <property type="taxonomic scope" value="Bacteria"/>
</dbReference>
<comment type="caution">
    <text evidence="1">The sequence shown here is derived from an EMBL/GenBank/DDBJ whole genome shotgun (WGS) entry which is preliminary data.</text>
</comment>
<sequence>MQILMVLSQIWKSGAEIYRDETDNRLALKNAKKIPEEVLKAAEPIFSDIEKWFASWEQAEAVDITIMKMLHLFCGWQGNQKINEWLSNDLESLDMLDRWCKALDKNGWKNIYDDFRQYENEESNKLKQALYDRAKDYFKKGA</sequence>
<name>A0A0A3IZ48_9BACI</name>
<protein>
    <submittedName>
        <fullName evidence="1">Uncharacterized protein</fullName>
    </submittedName>
</protein>
<dbReference type="STRING" id="1220589.CD32_01170"/>
<evidence type="ECO:0000313" key="1">
    <source>
        <dbReference type="EMBL" id="KGR88705.1"/>
    </source>
</evidence>
<reference evidence="1 2" key="1">
    <citation type="submission" date="2014-02" db="EMBL/GenBank/DDBJ databases">
        <title>Draft genome sequence of Lysinibacillus odysseyi NBRC 100172.</title>
        <authorList>
            <person name="Zhang F."/>
            <person name="Wang G."/>
            <person name="Zhang L."/>
        </authorList>
    </citation>
    <scope>NUCLEOTIDE SEQUENCE [LARGE SCALE GENOMIC DNA]</scope>
    <source>
        <strain evidence="1 2">NBRC 100172</strain>
    </source>
</reference>
<dbReference type="AlphaFoldDB" id="A0A0A3IZ48"/>
<organism evidence="1 2">
    <name type="scientific">Lysinibacillus odysseyi 34hs-1 = NBRC 100172</name>
    <dbReference type="NCBI Taxonomy" id="1220589"/>
    <lineage>
        <taxon>Bacteria</taxon>
        <taxon>Bacillati</taxon>
        <taxon>Bacillota</taxon>
        <taxon>Bacilli</taxon>
        <taxon>Bacillales</taxon>
        <taxon>Bacillaceae</taxon>
        <taxon>Lysinibacillus</taxon>
    </lineage>
</organism>
<dbReference type="RefSeq" id="WP_036150342.1">
    <property type="nucleotide sequence ID" value="NZ_AVCX01000026.1"/>
</dbReference>
<dbReference type="Proteomes" id="UP000030437">
    <property type="component" value="Unassembled WGS sequence"/>
</dbReference>
<evidence type="ECO:0000313" key="2">
    <source>
        <dbReference type="Proteomes" id="UP000030437"/>
    </source>
</evidence>
<proteinExistence type="predicted"/>
<accession>A0A0A3IZ48</accession>
<dbReference type="EMBL" id="JPVP01000037">
    <property type="protein sequence ID" value="KGR88705.1"/>
    <property type="molecule type" value="Genomic_DNA"/>
</dbReference>